<protein>
    <submittedName>
        <fullName evidence="2">Jg4607 protein</fullName>
    </submittedName>
</protein>
<evidence type="ECO:0000313" key="2">
    <source>
        <dbReference type="EMBL" id="CAH2239767.1"/>
    </source>
</evidence>
<dbReference type="EMBL" id="CAKXAJ010025459">
    <property type="protein sequence ID" value="CAH2239767.1"/>
    <property type="molecule type" value="Genomic_DNA"/>
</dbReference>
<feature type="coiled-coil region" evidence="1">
    <location>
        <begin position="146"/>
        <end position="173"/>
    </location>
</feature>
<organism evidence="2 3">
    <name type="scientific">Pararge aegeria aegeria</name>
    <dbReference type="NCBI Taxonomy" id="348720"/>
    <lineage>
        <taxon>Eukaryota</taxon>
        <taxon>Metazoa</taxon>
        <taxon>Ecdysozoa</taxon>
        <taxon>Arthropoda</taxon>
        <taxon>Hexapoda</taxon>
        <taxon>Insecta</taxon>
        <taxon>Pterygota</taxon>
        <taxon>Neoptera</taxon>
        <taxon>Endopterygota</taxon>
        <taxon>Lepidoptera</taxon>
        <taxon>Glossata</taxon>
        <taxon>Ditrysia</taxon>
        <taxon>Papilionoidea</taxon>
        <taxon>Nymphalidae</taxon>
        <taxon>Satyrinae</taxon>
        <taxon>Satyrini</taxon>
        <taxon>Parargina</taxon>
        <taxon>Pararge</taxon>
    </lineage>
</organism>
<name>A0A8S4RS33_9NEOP</name>
<gene>
    <name evidence="2" type="primary">jg4607</name>
    <name evidence="2" type="ORF">PAEG_LOCUS16422</name>
</gene>
<sequence>MELNFAKHASGDNNTIKQPVDIKQSSSPEVLIITDDIINTKEDKVEKLNNQSEISPQLIDENEKKLEERITQCKNIIASLKLELNEEKMKLKMEAKDYQLQTIDTPVKVSSNINYVSEKRTDFTNFYSTNMYSVFVDSKLNCDEHLMEYEKQLERYQITLNMAQIEKKNAIRKQMLAKAFKLKLMEVENQCNIELLRIKQSLQCLEPLKMIVEKWQTNSNDNDYDLNNFQLIPRYPELNAASGSDIITTSSTDEFQSKTGTSNLSSDKN</sequence>
<evidence type="ECO:0000313" key="3">
    <source>
        <dbReference type="Proteomes" id="UP000838756"/>
    </source>
</evidence>
<feature type="coiled-coil region" evidence="1">
    <location>
        <begin position="63"/>
        <end position="101"/>
    </location>
</feature>
<comment type="caution">
    <text evidence="2">The sequence shown here is derived from an EMBL/GenBank/DDBJ whole genome shotgun (WGS) entry which is preliminary data.</text>
</comment>
<evidence type="ECO:0000256" key="1">
    <source>
        <dbReference type="SAM" id="Coils"/>
    </source>
</evidence>
<reference evidence="2" key="1">
    <citation type="submission" date="2022-03" db="EMBL/GenBank/DDBJ databases">
        <authorList>
            <person name="Lindestad O."/>
        </authorList>
    </citation>
    <scope>NUCLEOTIDE SEQUENCE</scope>
</reference>
<keyword evidence="1" id="KW-0175">Coiled coil</keyword>
<accession>A0A8S4RS33</accession>
<dbReference type="OrthoDB" id="6817099at2759"/>
<dbReference type="Proteomes" id="UP000838756">
    <property type="component" value="Unassembled WGS sequence"/>
</dbReference>
<keyword evidence="3" id="KW-1185">Reference proteome</keyword>
<dbReference type="AlphaFoldDB" id="A0A8S4RS33"/>
<proteinExistence type="predicted"/>